<feature type="compositionally biased region" description="Basic and acidic residues" evidence="3">
    <location>
        <begin position="1677"/>
        <end position="1692"/>
    </location>
</feature>
<feature type="compositionally biased region" description="Basic and acidic residues" evidence="3">
    <location>
        <begin position="819"/>
        <end position="830"/>
    </location>
</feature>
<evidence type="ECO:0000313" key="7">
    <source>
        <dbReference type="Proteomes" id="UP000663874"/>
    </source>
</evidence>
<organism evidence="6 7">
    <name type="scientific">Rotaria sordida</name>
    <dbReference type="NCBI Taxonomy" id="392033"/>
    <lineage>
        <taxon>Eukaryota</taxon>
        <taxon>Metazoa</taxon>
        <taxon>Spiralia</taxon>
        <taxon>Gnathifera</taxon>
        <taxon>Rotifera</taxon>
        <taxon>Eurotatoria</taxon>
        <taxon>Bdelloidea</taxon>
        <taxon>Philodinida</taxon>
        <taxon>Philodinidae</taxon>
        <taxon>Rotaria</taxon>
    </lineage>
</organism>
<dbReference type="PANTHER" id="PTHR16166:SF93">
    <property type="entry name" value="INTERMEMBRANE LIPID TRANSFER PROTEIN VPS13"/>
    <property type="match status" value="1"/>
</dbReference>
<evidence type="ECO:0000259" key="5">
    <source>
        <dbReference type="Pfam" id="PF25033"/>
    </source>
</evidence>
<feature type="region of interest" description="Disordered" evidence="3">
    <location>
        <begin position="1027"/>
        <end position="1047"/>
    </location>
</feature>
<dbReference type="InterPro" id="IPR056747">
    <property type="entry name" value="VPS13-like_M"/>
</dbReference>
<feature type="region of interest" description="Disordered" evidence="3">
    <location>
        <begin position="816"/>
        <end position="843"/>
    </location>
</feature>
<feature type="region of interest" description="Disordered" evidence="3">
    <location>
        <begin position="1335"/>
        <end position="1356"/>
    </location>
</feature>
<feature type="domain" description="Chorein N-terminal" evidence="4">
    <location>
        <begin position="2"/>
        <end position="870"/>
    </location>
</feature>
<evidence type="ECO:0000256" key="3">
    <source>
        <dbReference type="SAM" id="MobiDB-lite"/>
    </source>
</evidence>
<comment type="caution">
    <text evidence="6">The sequence shown here is derived from an EMBL/GenBank/DDBJ whole genome shotgun (WGS) entry which is preliminary data.</text>
</comment>
<evidence type="ECO:0000256" key="2">
    <source>
        <dbReference type="ARBA" id="ARBA00022448"/>
    </source>
</evidence>
<feature type="non-terminal residue" evidence="6">
    <location>
        <position position="1"/>
    </location>
</feature>
<gene>
    <name evidence="6" type="ORF">FNK824_LOCUS14432</name>
</gene>
<sequence>MVFEHLAAIFIDKFLGNYIEDIDSHQLKLHLWAGDIILENVHLKTNTLNDFNVPLEIITGYLEKLRIHIPWKHLYTHPTKIELDGFYLLVTPKTDVNYDVERKEKEEYESKMKQVQKVEEFRRERELFEKNKQSPHHKDTFFERLQFHILRNLEIEINNIHIAYDDKTTKSYPFQCGITLNYIKLHTTNDQWENFEPTEDSKIIYKLAQINNLSIYWNSNIKSRLDLSKQDIIDDLKSIKQLKYSKTSFSENFFSSRLNNLLKINVLVLQPLNCQAKLKIAKTAQEQDFEEAVLATDIDFEDIYLNINRNQYSDLLDVLEFQDYLNMKSKYIQYYTILNDNQYERPSLRRWKFAYTAILNEHVRPRLTAFKWEVIKENLNRYKEYREVYLQELNHHKNEKRVQELEKQIDLFNLIYIRRTAQIQYAKKKIEEKDLSWWDKLVNWWNSNSNQDNTEFKFNDSLSMEEKTKLYQAIGYKDDQPSQQLYYPEEYIDIDVSLKLSLIEINIWSLIHQNDLHMKVISRLSISNGQLEFQRRPARDDIQLVIDLNSLEMSGIDSELNNENELNLSRPLLIQSFNQTNKLLHIEFETNPLNTKSDYRIQAKSQPLQINYHAMTINKLIECFLPDRHHDLEGIKEAAYSIYIDIKHRTQFLVSENLKTITDLDIDIDLQSIYFIVPEHGFYQSSSSVICLDLGRFMFKGGEKNVQNLEKNVFYDAKNDQDDLIYVPLKIQLENVQLLYLTQNENWIDLRLQEDSPSHLIKPITLTLDLGKLIHIENNKLPIWKANGEIHSIESNISDTRLIGCFNLIESIPFPQSTRKSDQDQYEKSLSKNKKHQTTTKEHYDQIESMTPIQKILLEQEQEQEQDQQKQIEIQSGEQTTQLSIDFQIRKIELLFKRALLDLSDDTEDFLRIYFQSIFVSTKIKTFDIEFNAYLEDLKIIDEQFETNKKKKLNILSSLNKSKLFEINCLLTSTANPLFSSSPYNSIENNIDLKLNKILLNIHLDALSSIIGFKNNIFKKLNNKSNSSQVKQTSSSSSTTKSNSSSSSFKIDFRLEGISLLIGNSSSQILYIELEDFNGYLSKTNTHILSHLVLNDLRIYDAFNKSIYPFIISKQNKSNKLLSFDLSLFNYSNNLIKSSKIKCSFLKGQLEKLNIIFLYKHLDLILSIINSFQTKQNTLKQEDVPSNESSFLPSILEKYEQHSIEFHIDFILNAPQILIPVNSYSNQAILIDLGKLLMHSESNQQYRVTYENLSINRIILNNENKSLNLLECSPFQTLINRHFNSDNKEIYIKIFWDRIQFNLSKYDYAFINKIFQENFQEKIFHKIPEIQITEQQDQDNEQYDSPSKLPTKKQSTSNEIPLNIRLDFQMKQIDLTLYLDEIDLNNSLLSRNENNKFICLTIQLIEAQFKQSTNRNYQGKIQIQHLFADDLRQNNQNKNFVRFINKGFNIDQNAPLLIATLENKSSNRTVNGEMESFHILISADMILYMKEFFTYVIPSDDETMSNKLIGSNNVQLNLPSPAKSISQYKSLDHQRSSSLTTSEDNQPRRKRSTRSDIETHVNIEIKPSQLILLEDQNNNNNSNCLVLNFSFLMKLINNGDDTKISSSIKDLAFYGSTFQQLKDSKVKYSILQRSEINAMIIMNSDEQKIDLNIEDLTINIDPALIKTFASLSSSINKKQEQINPKEEKEKTNSKSIFDPKPFKDSMFWFIQNSEEKKELMEDTDLLEITTGLPSQKKNELKQKEKENSIQKYQNLSQQLIVNLKIIQIQLEIGKDDATRPVVALCLSNIFAQIENWSTDILVNSSVQLELALFNDHLLAWEPLIEPIIDERGIVQCPWTITCQTLQDKEDENDPKCRYLLCDEKDSSSTEKSKETEGDKANIDVKKVIYIRAEHLLNITLTKTTLDLGQRIQTMFN</sequence>
<dbReference type="Pfam" id="PF25033">
    <property type="entry name" value="VPS13_M"/>
    <property type="match status" value="1"/>
</dbReference>
<keyword evidence="2" id="KW-0813">Transport</keyword>
<dbReference type="EMBL" id="CAJOBE010001994">
    <property type="protein sequence ID" value="CAF3790887.1"/>
    <property type="molecule type" value="Genomic_DNA"/>
</dbReference>
<evidence type="ECO:0000259" key="4">
    <source>
        <dbReference type="Pfam" id="PF12624"/>
    </source>
</evidence>
<protein>
    <recommendedName>
        <fullName evidence="8">Vacuolar protein sorting-associated protein</fullName>
    </recommendedName>
</protein>
<comment type="similarity">
    <text evidence="1">Belongs to the VPS13 family.</text>
</comment>
<reference evidence="6" key="1">
    <citation type="submission" date="2021-02" db="EMBL/GenBank/DDBJ databases">
        <authorList>
            <person name="Nowell W R."/>
        </authorList>
    </citation>
    <scope>NUCLEOTIDE SEQUENCE</scope>
</reference>
<evidence type="ECO:0000256" key="1">
    <source>
        <dbReference type="ARBA" id="ARBA00006545"/>
    </source>
</evidence>
<feature type="region of interest" description="Disordered" evidence="3">
    <location>
        <begin position="1527"/>
        <end position="1558"/>
    </location>
</feature>
<accession>A0A819B1C2</accession>
<dbReference type="InterPro" id="IPR026847">
    <property type="entry name" value="VPS13"/>
</dbReference>
<evidence type="ECO:0008006" key="8">
    <source>
        <dbReference type="Google" id="ProtNLM"/>
    </source>
</evidence>
<dbReference type="GO" id="GO:0006623">
    <property type="term" value="P:protein targeting to vacuole"/>
    <property type="evidence" value="ECO:0007669"/>
    <property type="project" value="TreeGrafter"/>
</dbReference>
<dbReference type="Pfam" id="PF12624">
    <property type="entry name" value="VPS13_N"/>
    <property type="match status" value="1"/>
</dbReference>
<dbReference type="InterPro" id="IPR026854">
    <property type="entry name" value="VPS13_N"/>
</dbReference>
<feature type="region of interest" description="Disordered" evidence="3">
    <location>
        <begin position="1676"/>
        <end position="1695"/>
    </location>
</feature>
<name>A0A819B1C2_9BILA</name>
<feature type="domain" description="VPS13-like middle region" evidence="5">
    <location>
        <begin position="1062"/>
        <end position="1906"/>
    </location>
</feature>
<dbReference type="Proteomes" id="UP000663874">
    <property type="component" value="Unassembled WGS sequence"/>
</dbReference>
<evidence type="ECO:0000313" key="6">
    <source>
        <dbReference type="EMBL" id="CAF3790887.1"/>
    </source>
</evidence>
<dbReference type="GO" id="GO:0045053">
    <property type="term" value="P:protein retention in Golgi apparatus"/>
    <property type="evidence" value="ECO:0007669"/>
    <property type="project" value="TreeGrafter"/>
</dbReference>
<dbReference type="PANTHER" id="PTHR16166">
    <property type="entry name" value="VACUOLAR PROTEIN SORTING-ASSOCIATED PROTEIN VPS13"/>
    <property type="match status" value="1"/>
</dbReference>
<proteinExistence type="inferred from homology"/>